<comment type="caution">
    <text evidence="2">The sequence shown here is derived from an EMBL/GenBank/DDBJ whole genome shotgun (WGS) entry which is preliminary data.</text>
</comment>
<accession>A0A9D4MR85</accession>
<feature type="compositionally biased region" description="Basic and acidic residues" evidence="1">
    <location>
        <begin position="1"/>
        <end position="12"/>
    </location>
</feature>
<dbReference type="EMBL" id="JAIWYP010000001">
    <property type="protein sequence ID" value="KAH3880489.1"/>
    <property type="molecule type" value="Genomic_DNA"/>
</dbReference>
<organism evidence="2 3">
    <name type="scientific">Dreissena polymorpha</name>
    <name type="common">Zebra mussel</name>
    <name type="synonym">Mytilus polymorpha</name>
    <dbReference type="NCBI Taxonomy" id="45954"/>
    <lineage>
        <taxon>Eukaryota</taxon>
        <taxon>Metazoa</taxon>
        <taxon>Spiralia</taxon>
        <taxon>Lophotrochozoa</taxon>
        <taxon>Mollusca</taxon>
        <taxon>Bivalvia</taxon>
        <taxon>Autobranchia</taxon>
        <taxon>Heteroconchia</taxon>
        <taxon>Euheterodonta</taxon>
        <taxon>Imparidentia</taxon>
        <taxon>Neoheterodontei</taxon>
        <taxon>Myida</taxon>
        <taxon>Dreissenoidea</taxon>
        <taxon>Dreissenidae</taxon>
        <taxon>Dreissena</taxon>
    </lineage>
</organism>
<dbReference type="Proteomes" id="UP000828390">
    <property type="component" value="Unassembled WGS sequence"/>
</dbReference>
<evidence type="ECO:0000313" key="3">
    <source>
        <dbReference type="Proteomes" id="UP000828390"/>
    </source>
</evidence>
<reference evidence="2" key="1">
    <citation type="journal article" date="2019" name="bioRxiv">
        <title>The Genome of the Zebra Mussel, Dreissena polymorpha: A Resource for Invasive Species Research.</title>
        <authorList>
            <person name="McCartney M.A."/>
            <person name="Auch B."/>
            <person name="Kono T."/>
            <person name="Mallez S."/>
            <person name="Zhang Y."/>
            <person name="Obille A."/>
            <person name="Becker A."/>
            <person name="Abrahante J.E."/>
            <person name="Garbe J."/>
            <person name="Badalamenti J.P."/>
            <person name="Herman A."/>
            <person name="Mangelson H."/>
            <person name="Liachko I."/>
            <person name="Sullivan S."/>
            <person name="Sone E.D."/>
            <person name="Koren S."/>
            <person name="Silverstein K.A.T."/>
            <person name="Beckman K.B."/>
            <person name="Gohl D.M."/>
        </authorList>
    </citation>
    <scope>NUCLEOTIDE SEQUENCE</scope>
    <source>
        <strain evidence="2">Duluth1</strain>
        <tissue evidence="2">Whole animal</tissue>
    </source>
</reference>
<name>A0A9D4MR85_DREPO</name>
<gene>
    <name evidence="2" type="ORF">DPMN_004403</name>
</gene>
<evidence type="ECO:0000313" key="2">
    <source>
        <dbReference type="EMBL" id="KAH3880489.1"/>
    </source>
</evidence>
<evidence type="ECO:0000256" key="1">
    <source>
        <dbReference type="SAM" id="MobiDB-lite"/>
    </source>
</evidence>
<dbReference type="AlphaFoldDB" id="A0A9D4MR85"/>
<protein>
    <submittedName>
        <fullName evidence="2">Uncharacterized protein</fullName>
    </submittedName>
</protein>
<sequence>MAQTDRPTDRPTDQQTDQQTGQKQYVPHYYSRRVSPRRIDVIFKGNFGWVMPMLIDRVVIRNFQGSSANYSVGGDKNVPAALTKHSLTYNTYRSRDRCNLALHLAPIQFPIGWNWSVMVFDLGGRQAD</sequence>
<feature type="region of interest" description="Disordered" evidence="1">
    <location>
        <begin position="1"/>
        <end position="28"/>
    </location>
</feature>
<keyword evidence="3" id="KW-1185">Reference proteome</keyword>
<proteinExistence type="predicted"/>
<reference evidence="2" key="2">
    <citation type="submission" date="2020-11" db="EMBL/GenBank/DDBJ databases">
        <authorList>
            <person name="McCartney M.A."/>
            <person name="Auch B."/>
            <person name="Kono T."/>
            <person name="Mallez S."/>
            <person name="Becker A."/>
            <person name="Gohl D.M."/>
            <person name="Silverstein K.A.T."/>
            <person name="Koren S."/>
            <person name="Bechman K.B."/>
            <person name="Herman A."/>
            <person name="Abrahante J.E."/>
            <person name="Garbe J."/>
        </authorList>
    </citation>
    <scope>NUCLEOTIDE SEQUENCE</scope>
    <source>
        <strain evidence="2">Duluth1</strain>
        <tissue evidence="2">Whole animal</tissue>
    </source>
</reference>